<reference evidence="2" key="1">
    <citation type="journal article" date="2021" name="BMC Genomics">
        <title>Chromosome-level genome assembly and manually-curated proteome of model necrotroph Parastagonospora nodorum Sn15 reveals a genome-wide trove of candidate effector homologs, and redundancy of virulence-related functions within an accessory chromosome.</title>
        <authorList>
            <person name="Bertazzoni S."/>
            <person name="Jones D.A.B."/>
            <person name="Phan H.T."/>
            <person name="Tan K.-C."/>
            <person name="Hane J.K."/>
        </authorList>
    </citation>
    <scope>NUCLEOTIDE SEQUENCE [LARGE SCALE GENOMIC DNA]</scope>
    <source>
        <strain evidence="2">SN15 / ATCC MYA-4574 / FGSC 10173)</strain>
    </source>
</reference>
<dbReference type="AlphaFoldDB" id="A0A7U2HYB9"/>
<evidence type="ECO:0008006" key="3">
    <source>
        <dbReference type="Google" id="ProtNLM"/>
    </source>
</evidence>
<dbReference type="KEGG" id="pno:SNOG_03444"/>
<proteinExistence type="predicted"/>
<organism evidence="1 2">
    <name type="scientific">Phaeosphaeria nodorum (strain SN15 / ATCC MYA-4574 / FGSC 10173)</name>
    <name type="common">Glume blotch fungus</name>
    <name type="synonym">Parastagonospora nodorum</name>
    <dbReference type="NCBI Taxonomy" id="321614"/>
    <lineage>
        <taxon>Eukaryota</taxon>
        <taxon>Fungi</taxon>
        <taxon>Dikarya</taxon>
        <taxon>Ascomycota</taxon>
        <taxon>Pezizomycotina</taxon>
        <taxon>Dothideomycetes</taxon>
        <taxon>Pleosporomycetidae</taxon>
        <taxon>Pleosporales</taxon>
        <taxon>Pleosporineae</taxon>
        <taxon>Phaeosphaeriaceae</taxon>
        <taxon>Parastagonospora</taxon>
    </lineage>
</organism>
<name>A0A7U2HYB9_PHANO</name>
<gene>
    <name evidence="1" type="ORF">JI435_034440</name>
</gene>
<dbReference type="EMBL" id="CP069025">
    <property type="protein sequence ID" value="QRC93196.1"/>
    <property type="molecule type" value="Genomic_DNA"/>
</dbReference>
<dbReference type="RefSeq" id="XP_001794009.1">
    <property type="nucleotide sequence ID" value="XM_001793957.1"/>
</dbReference>
<evidence type="ECO:0000313" key="2">
    <source>
        <dbReference type="Proteomes" id="UP000663193"/>
    </source>
</evidence>
<dbReference type="OrthoDB" id="3800738at2759"/>
<keyword evidence="2" id="KW-1185">Reference proteome</keyword>
<sequence length="237" mass="27251">MTSACDRVLSTTELLEFILSHLTPINYLFQAQRVSRFFHTTIQKSPKLQQLLFMRAETCRSLEDYVTNQLLQQHFAPWFPPFQGRRNYDRLKEMEWASTPSLRAIYLRPEASWRRMLPMQPAPQTLSVQYLEHCQTGDFMETASVEGATMGRVYDITESFLRAEYASYAQFSMHCGGEGVVVYLESQMQCDMGEGRGLKGWDLKSEGAEMTHELQWVDCGEVQGGGYRFGGMDSVFD</sequence>
<protein>
    <recommendedName>
        <fullName evidence="3">F-box domain-containing protein</fullName>
    </recommendedName>
</protein>
<dbReference type="Proteomes" id="UP000663193">
    <property type="component" value="Chromosome 3"/>
</dbReference>
<accession>A0A7U2HYB9</accession>
<dbReference type="VEuPathDB" id="FungiDB:JI435_034440"/>
<evidence type="ECO:0000313" key="1">
    <source>
        <dbReference type="EMBL" id="QRC93196.1"/>
    </source>
</evidence>